<dbReference type="PANTHER" id="PTHR32166">
    <property type="entry name" value="OSJNBA0013A04.12 PROTEIN"/>
    <property type="match status" value="1"/>
</dbReference>
<reference evidence="2" key="1">
    <citation type="journal article" date="2023" name="Plant J.">
        <title>Genome sequences and population genomics provide insights into the demographic history, inbreeding, and mutation load of two 'living fossil' tree species of Dipteronia.</title>
        <authorList>
            <person name="Feng Y."/>
            <person name="Comes H.P."/>
            <person name="Chen J."/>
            <person name="Zhu S."/>
            <person name="Lu R."/>
            <person name="Zhang X."/>
            <person name="Li P."/>
            <person name="Qiu J."/>
            <person name="Olsen K.M."/>
            <person name="Qiu Y."/>
        </authorList>
    </citation>
    <scope>NUCLEOTIDE SEQUENCE</scope>
    <source>
        <strain evidence="2">NBL</strain>
    </source>
</reference>
<dbReference type="Pfam" id="PF04937">
    <property type="entry name" value="DUF659"/>
    <property type="match status" value="1"/>
</dbReference>
<evidence type="ECO:0000313" key="3">
    <source>
        <dbReference type="Proteomes" id="UP001281410"/>
    </source>
</evidence>
<gene>
    <name evidence="2" type="ORF">Dsin_017406</name>
</gene>
<comment type="caution">
    <text evidence="2">The sequence shown here is derived from an EMBL/GenBank/DDBJ whole genome shotgun (WGS) entry which is preliminary data.</text>
</comment>
<feature type="domain" description="DUF659" evidence="1">
    <location>
        <begin position="1"/>
        <end position="88"/>
    </location>
</feature>
<sequence length="88" mass="10130">MSDVCMDMRERQLINFIANNLDGTMFLKSVDASYAVKDATLLFILLDSMVEEVGEDLVVQVVKDNKKRTWLWWTLCAANCIDLKLEKI</sequence>
<dbReference type="AlphaFoldDB" id="A0AAE0AF02"/>
<evidence type="ECO:0000313" key="2">
    <source>
        <dbReference type="EMBL" id="KAK3212700.1"/>
    </source>
</evidence>
<name>A0AAE0AF02_9ROSI</name>
<evidence type="ECO:0000259" key="1">
    <source>
        <dbReference type="Pfam" id="PF04937"/>
    </source>
</evidence>
<keyword evidence="3" id="KW-1185">Reference proteome</keyword>
<dbReference type="EMBL" id="JANJYJ010000005">
    <property type="protein sequence ID" value="KAK3212700.1"/>
    <property type="molecule type" value="Genomic_DNA"/>
</dbReference>
<dbReference type="PANTHER" id="PTHR32166:SF74">
    <property type="entry name" value="OS05G0256350 PROTEIN"/>
    <property type="match status" value="1"/>
</dbReference>
<proteinExistence type="predicted"/>
<accession>A0AAE0AF02</accession>
<dbReference type="Proteomes" id="UP001281410">
    <property type="component" value="Unassembled WGS sequence"/>
</dbReference>
<protein>
    <recommendedName>
        <fullName evidence="1">DUF659 domain-containing protein</fullName>
    </recommendedName>
</protein>
<organism evidence="2 3">
    <name type="scientific">Dipteronia sinensis</name>
    <dbReference type="NCBI Taxonomy" id="43782"/>
    <lineage>
        <taxon>Eukaryota</taxon>
        <taxon>Viridiplantae</taxon>
        <taxon>Streptophyta</taxon>
        <taxon>Embryophyta</taxon>
        <taxon>Tracheophyta</taxon>
        <taxon>Spermatophyta</taxon>
        <taxon>Magnoliopsida</taxon>
        <taxon>eudicotyledons</taxon>
        <taxon>Gunneridae</taxon>
        <taxon>Pentapetalae</taxon>
        <taxon>rosids</taxon>
        <taxon>malvids</taxon>
        <taxon>Sapindales</taxon>
        <taxon>Sapindaceae</taxon>
        <taxon>Hippocastanoideae</taxon>
        <taxon>Acereae</taxon>
        <taxon>Dipteronia</taxon>
    </lineage>
</organism>
<dbReference type="InterPro" id="IPR007021">
    <property type="entry name" value="DUF659"/>
</dbReference>